<dbReference type="Gene3D" id="3.10.129.10">
    <property type="entry name" value="Hotdog Thioesterase"/>
    <property type="match status" value="1"/>
</dbReference>
<reference evidence="3" key="1">
    <citation type="submission" date="2020-05" db="EMBL/GenBank/DDBJ databases">
        <authorList>
            <person name="Chiriac C."/>
            <person name="Salcher M."/>
            <person name="Ghai R."/>
            <person name="Kavagutti S V."/>
        </authorList>
    </citation>
    <scope>NUCLEOTIDE SEQUENCE</scope>
</reference>
<dbReference type="AlphaFoldDB" id="A0A6J7H0V5"/>
<accession>A0A6J7H0V5</accession>
<evidence type="ECO:0000313" key="3">
    <source>
        <dbReference type="EMBL" id="CAB4914557.1"/>
    </source>
</evidence>
<gene>
    <name evidence="2" type="ORF">UFOPK3077_00278</name>
    <name evidence="3" type="ORF">UFOPK3667_00277</name>
    <name evidence="4" type="ORF">UFOPK3903_00125</name>
    <name evidence="5" type="ORF">UFOPK4444_01243</name>
</gene>
<evidence type="ECO:0000313" key="2">
    <source>
        <dbReference type="EMBL" id="CAB4797232.1"/>
    </source>
</evidence>
<dbReference type="SUPFAM" id="SSF54637">
    <property type="entry name" value="Thioesterase/thiol ester dehydrase-isomerase"/>
    <property type="match status" value="1"/>
</dbReference>
<evidence type="ECO:0000313" key="5">
    <source>
        <dbReference type="EMBL" id="CAB5160274.1"/>
    </source>
</evidence>
<proteinExistence type="predicted"/>
<dbReference type="InterPro" id="IPR006683">
    <property type="entry name" value="Thioestr_dom"/>
</dbReference>
<evidence type="ECO:0000259" key="1">
    <source>
        <dbReference type="Pfam" id="PF03061"/>
    </source>
</evidence>
<dbReference type="EMBL" id="CAFAAS010000002">
    <property type="protein sequence ID" value="CAB4797232.1"/>
    <property type="molecule type" value="Genomic_DNA"/>
</dbReference>
<name>A0A6J7H0V5_9ZZZZ</name>
<sequence>MQGITSINFSLPDINMEESMADVYVEKLRLLEWMETDAAGHQHYTSAFRWVEECESALYRKLNLPTSLFGQIPRVKVQMEYKRRIFFGEEILTRLEVVRVGNSSLEFGFTAHVAGELAAVGSYVIVHSPDVDKGAQRWPDNWRAAFLGE</sequence>
<dbReference type="InterPro" id="IPR029069">
    <property type="entry name" value="HotDog_dom_sf"/>
</dbReference>
<organism evidence="3">
    <name type="scientific">freshwater metagenome</name>
    <dbReference type="NCBI Taxonomy" id="449393"/>
    <lineage>
        <taxon>unclassified sequences</taxon>
        <taxon>metagenomes</taxon>
        <taxon>ecological metagenomes</taxon>
    </lineage>
</organism>
<feature type="domain" description="Thioesterase" evidence="1">
    <location>
        <begin position="40"/>
        <end position="112"/>
    </location>
</feature>
<dbReference type="EMBL" id="CAFBOD010000001">
    <property type="protein sequence ID" value="CAB4968561.1"/>
    <property type="molecule type" value="Genomic_DNA"/>
</dbReference>
<evidence type="ECO:0000313" key="4">
    <source>
        <dbReference type="EMBL" id="CAB4968561.1"/>
    </source>
</evidence>
<dbReference type="EMBL" id="CAFBRZ010000093">
    <property type="protein sequence ID" value="CAB5160274.1"/>
    <property type="molecule type" value="Genomic_DNA"/>
</dbReference>
<dbReference type="EMBL" id="CAFBMU010000002">
    <property type="protein sequence ID" value="CAB4914557.1"/>
    <property type="molecule type" value="Genomic_DNA"/>
</dbReference>
<dbReference type="CDD" id="cd00586">
    <property type="entry name" value="4HBT"/>
    <property type="match status" value="1"/>
</dbReference>
<dbReference type="Pfam" id="PF03061">
    <property type="entry name" value="4HBT"/>
    <property type="match status" value="1"/>
</dbReference>
<protein>
    <submittedName>
        <fullName evidence="3">Unannotated protein</fullName>
    </submittedName>
</protein>